<gene>
    <name evidence="2" type="ORF">SAMN05421824_1493</name>
</gene>
<feature type="chain" id="PRO_5011548579" description="Outer membrane protein beta-barrel domain-containing protein" evidence="1">
    <location>
        <begin position="27"/>
        <end position="249"/>
    </location>
</feature>
<dbReference type="Pfam" id="PF19515">
    <property type="entry name" value="DUF6048"/>
    <property type="match status" value="1"/>
</dbReference>
<feature type="signal peptide" evidence="1">
    <location>
        <begin position="1"/>
        <end position="26"/>
    </location>
</feature>
<dbReference type="RefSeq" id="WP_092578110.1">
    <property type="nucleotide sequence ID" value="NZ_FOFN01000002.1"/>
</dbReference>
<accession>A0A1H9FKV5</accession>
<evidence type="ECO:0000313" key="2">
    <source>
        <dbReference type="EMBL" id="SEQ37958.1"/>
    </source>
</evidence>
<evidence type="ECO:0000256" key="1">
    <source>
        <dbReference type="SAM" id="SignalP"/>
    </source>
</evidence>
<reference evidence="2 3" key="1">
    <citation type="submission" date="2016-10" db="EMBL/GenBank/DDBJ databases">
        <authorList>
            <person name="de Groot N.N."/>
        </authorList>
    </citation>
    <scope>NUCLEOTIDE SEQUENCE [LARGE SCALE GENOMIC DNA]</scope>
    <source>
        <strain evidence="2 3">DSM 21035</strain>
    </source>
</reference>
<sequence length="249" mass="28648">MKQKHILFYCISILLFILVCSVNVQAQNDSIPKKTNDSTVVKLKYGLRIGVDTGKLIRSFLDDGYTGIELVGDYRITKKLYIAGELGNEERIIITDFLNTTTKGSYFKAGIDYNLYQNWLDMDNMVYFGSRVGFSSFNHTINEYLIYSTDQYWGEQKRLETPIEKDGLTAIWTEILLGIKAELFTNLYFGLNVQLKVKLTETNPDNFQNIYIPGFNKTYDSTRIGVGYGYTLSYRIPLYKKNKVIALVE</sequence>
<evidence type="ECO:0008006" key="4">
    <source>
        <dbReference type="Google" id="ProtNLM"/>
    </source>
</evidence>
<dbReference type="Proteomes" id="UP000198999">
    <property type="component" value="Unassembled WGS sequence"/>
</dbReference>
<evidence type="ECO:0000313" key="3">
    <source>
        <dbReference type="Proteomes" id="UP000198999"/>
    </source>
</evidence>
<dbReference type="AlphaFoldDB" id="A0A1H9FKV5"/>
<dbReference type="InterPro" id="IPR046111">
    <property type="entry name" value="DUF6048"/>
</dbReference>
<keyword evidence="1" id="KW-0732">Signal</keyword>
<dbReference type="OrthoDB" id="1199048at2"/>
<dbReference type="STRING" id="419940.SAMN05421824_1493"/>
<name>A0A1H9FKV5_9FLAO</name>
<proteinExistence type="predicted"/>
<organism evidence="2 3">
    <name type="scientific">Hyunsoonleella jejuensis</name>
    <dbReference type="NCBI Taxonomy" id="419940"/>
    <lineage>
        <taxon>Bacteria</taxon>
        <taxon>Pseudomonadati</taxon>
        <taxon>Bacteroidota</taxon>
        <taxon>Flavobacteriia</taxon>
        <taxon>Flavobacteriales</taxon>
        <taxon>Flavobacteriaceae</taxon>
    </lineage>
</organism>
<dbReference type="EMBL" id="FOFN01000002">
    <property type="protein sequence ID" value="SEQ37958.1"/>
    <property type="molecule type" value="Genomic_DNA"/>
</dbReference>
<keyword evidence="3" id="KW-1185">Reference proteome</keyword>
<protein>
    <recommendedName>
        <fullName evidence="4">Outer membrane protein beta-barrel domain-containing protein</fullName>
    </recommendedName>
</protein>